<keyword evidence="1" id="KW-0812">Transmembrane</keyword>
<dbReference type="EMBL" id="FNEB01000015">
    <property type="protein sequence ID" value="SDJ34562.1"/>
    <property type="molecule type" value="Genomic_DNA"/>
</dbReference>
<evidence type="ECO:0000313" key="3">
    <source>
        <dbReference type="Proteomes" id="UP000199340"/>
    </source>
</evidence>
<name>A0A1G8SZ60_9RHOB</name>
<dbReference type="Proteomes" id="UP000199340">
    <property type="component" value="Unassembled WGS sequence"/>
</dbReference>
<evidence type="ECO:0000313" key="2">
    <source>
        <dbReference type="EMBL" id="SDJ34562.1"/>
    </source>
</evidence>
<keyword evidence="3" id="KW-1185">Reference proteome</keyword>
<gene>
    <name evidence="2" type="ORF">SAMN05421850_1151</name>
</gene>
<sequence>MRIQYAYLKQQTRLYRRDYTKALQTVLGHASLFFSATHLVSITVWRAGSKTLKARHVTGRLALRLIAGFRATLFCLSRQCPDRKCSEASPGMLNPCRLYLIQK</sequence>
<dbReference type="AlphaFoldDB" id="A0A1G8SZ60"/>
<organism evidence="2 3">
    <name type="scientific">Lutimaribacter saemankumensis</name>
    <dbReference type="NCBI Taxonomy" id="490829"/>
    <lineage>
        <taxon>Bacteria</taxon>
        <taxon>Pseudomonadati</taxon>
        <taxon>Pseudomonadota</taxon>
        <taxon>Alphaproteobacteria</taxon>
        <taxon>Rhodobacterales</taxon>
        <taxon>Roseobacteraceae</taxon>
        <taxon>Lutimaribacter</taxon>
    </lineage>
</organism>
<evidence type="ECO:0000256" key="1">
    <source>
        <dbReference type="SAM" id="Phobius"/>
    </source>
</evidence>
<protein>
    <submittedName>
        <fullName evidence="2">Uncharacterized protein</fullName>
    </submittedName>
</protein>
<dbReference type="STRING" id="490829.SAMN05421850_1151"/>
<feature type="transmembrane region" description="Helical" evidence="1">
    <location>
        <begin position="21"/>
        <end position="45"/>
    </location>
</feature>
<accession>A0A1G8SZ60</accession>
<reference evidence="2 3" key="1">
    <citation type="submission" date="2016-10" db="EMBL/GenBank/DDBJ databases">
        <authorList>
            <person name="de Groot N.N."/>
        </authorList>
    </citation>
    <scope>NUCLEOTIDE SEQUENCE [LARGE SCALE GENOMIC DNA]</scope>
    <source>
        <strain evidence="2 3">DSM 28010</strain>
    </source>
</reference>
<keyword evidence="1" id="KW-0472">Membrane</keyword>
<proteinExistence type="predicted"/>
<keyword evidence="1" id="KW-1133">Transmembrane helix</keyword>